<organism evidence="1 2">
    <name type="scientific">Lacipirellula parvula</name>
    <dbReference type="NCBI Taxonomy" id="2650471"/>
    <lineage>
        <taxon>Bacteria</taxon>
        <taxon>Pseudomonadati</taxon>
        <taxon>Planctomycetota</taxon>
        <taxon>Planctomycetia</taxon>
        <taxon>Pirellulales</taxon>
        <taxon>Lacipirellulaceae</taxon>
        <taxon>Lacipirellula</taxon>
    </lineage>
</organism>
<sequence length="165" mass="18784">MTPELQRRWQAASAPFDGMVVTTCDEHGPSILQEMLLLAAGRLQGAFPDVYVSDDWHEHDGFLTEPSPIAWEELLERFASPRALYDSRHQDEHVRVAIFPSSHDWLLRYCIEDSEPDYRDACCDFDFTCSPESPAYGLASQINATWPGYTNVMPAKEFFDRSYGG</sequence>
<dbReference type="AlphaFoldDB" id="A0A5K7XF93"/>
<keyword evidence="2" id="KW-1185">Reference proteome</keyword>
<dbReference type="EMBL" id="AP021861">
    <property type="protein sequence ID" value="BBO33551.1"/>
    <property type="molecule type" value="Genomic_DNA"/>
</dbReference>
<accession>A0A5K7XF93</accession>
<reference evidence="2" key="1">
    <citation type="submission" date="2019-10" db="EMBL/GenBank/DDBJ databases">
        <title>Lacipirellula parvula gen. nov., sp. nov., representing a lineage of planctomycetes widespread in freshwater anoxic habitats, and description of the family Lacipirellulaceae.</title>
        <authorList>
            <person name="Dedysh S.N."/>
            <person name="Kulichevskaya I.S."/>
            <person name="Beletsky A.V."/>
            <person name="Rakitin A.L."/>
            <person name="Mardanov A.V."/>
            <person name="Ivanova A.A."/>
            <person name="Saltykova V.X."/>
            <person name="Rijpstra W.I.C."/>
            <person name="Sinninghe Damste J.S."/>
            <person name="Ravin N.V."/>
        </authorList>
    </citation>
    <scope>NUCLEOTIDE SEQUENCE [LARGE SCALE GENOMIC DNA]</scope>
    <source>
        <strain evidence="2">PX69</strain>
    </source>
</reference>
<name>A0A5K7XF93_9BACT</name>
<gene>
    <name evidence="1" type="ORF">PLANPX_3163</name>
</gene>
<dbReference type="Proteomes" id="UP000326837">
    <property type="component" value="Chromosome"/>
</dbReference>
<dbReference type="RefSeq" id="WP_152099300.1">
    <property type="nucleotide sequence ID" value="NZ_AP021861.1"/>
</dbReference>
<evidence type="ECO:0000313" key="1">
    <source>
        <dbReference type="EMBL" id="BBO33551.1"/>
    </source>
</evidence>
<proteinExistence type="predicted"/>
<dbReference type="KEGG" id="lpav:PLANPX_3163"/>
<protein>
    <submittedName>
        <fullName evidence="1">Uncharacterized protein</fullName>
    </submittedName>
</protein>
<evidence type="ECO:0000313" key="2">
    <source>
        <dbReference type="Proteomes" id="UP000326837"/>
    </source>
</evidence>